<dbReference type="Pfam" id="PF12118">
    <property type="entry name" value="SprA-related"/>
    <property type="match status" value="1"/>
</dbReference>
<dbReference type="Proteomes" id="UP000274139">
    <property type="component" value="Unassembled WGS sequence"/>
</dbReference>
<name>A0A454JJL0_9NEIS</name>
<evidence type="ECO:0000256" key="1">
    <source>
        <dbReference type="SAM" id="MobiDB-lite"/>
    </source>
</evidence>
<dbReference type="AlphaFoldDB" id="A0A454JJL0"/>
<gene>
    <name evidence="2" type="ORF">EAY64_08230</name>
</gene>
<keyword evidence="3" id="KW-1185">Reference proteome</keyword>
<protein>
    <submittedName>
        <fullName evidence="2">Catalase</fullName>
    </submittedName>
</protein>
<accession>A0A454JJL0</accession>
<evidence type="ECO:0000313" key="3">
    <source>
        <dbReference type="Proteomes" id="UP000274139"/>
    </source>
</evidence>
<dbReference type="InterPro" id="IPR021973">
    <property type="entry name" value="SprA-related"/>
</dbReference>
<proteinExistence type="predicted"/>
<comment type="caution">
    <text evidence="2">The sequence shown here is derived from an EMBL/GenBank/DDBJ whole genome shotgun (WGS) entry which is preliminary data.</text>
</comment>
<sequence length="216" mass="22476">MFRMVQIMSISSLSASTGYSISSSLQHGPACNCPACTAARMASIATPVAGVTPPSPSAIYSGKPLSPDQQKQLDELRSRDADVRQHEQAHMATGGALVSGGANYSYQEGPDGKQYAIGGEVSIRLSSGQTPQETLSNAKQVVAAALAPTDPSGQDRAVAAEAEQMAQQAQSEIDKQQQQQVQQAQHNPAIDTAKAIFAAIAHPQPSSKGNAVDTFA</sequence>
<organism evidence="2 3">
    <name type="scientific">Aquitalea palustris</name>
    <dbReference type="NCBI Taxonomy" id="2480983"/>
    <lineage>
        <taxon>Bacteria</taxon>
        <taxon>Pseudomonadati</taxon>
        <taxon>Pseudomonadota</taxon>
        <taxon>Betaproteobacteria</taxon>
        <taxon>Neisseriales</taxon>
        <taxon>Chromobacteriaceae</taxon>
        <taxon>Aquitalea</taxon>
    </lineage>
</organism>
<reference evidence="2 3" key="1">
    <citation type="submission" date="2018-10" db="EMBL/GenBank/DDBJ databases">
        <title>Draft genome sequence of Aquitalea MWU14-2217 isolated from a wild cranberry bog in Provincetown, Massachusetts.</title>
        <authorList>
            <person name="Ebadzadsahrai G."/>
            <person name="Soby S."/>
        </authorList>
    </citation>
    <scope>NUCLEOTIDE SEQUENCE [LARGE SCALE GENOMIC DNA]</scope>
    <source>
        <strain evidence="2 3">MWU14-2217</strain>
    </source>
</reference>
<evidence type="ECO:0000313" key="2">
    <source>
        <dbReference type="EMBL" id="RMC99134.1"/>
    </source>
</evidence>
<dbReference type="EMBL" id="RFAR01000028">
    <property type="protein sequence ID" value="RMC99134.1"/>
    <property type="molecule type" value="Genomic_DNA"/>
</dbReference>
<feature type="compositionally biased region" description="Low complexity" evidence="1">
    <location>
        <begin position="165"/>
        <end position="185"/>
    </location>
</feature>
<feature type="region of interest" description="Disordered" evidence="1">
    <location>
        <begin position="165"/>
        <end position="187"/>
    </location>
</feature>